<name>A0A0H5RIZ1_9MYCO</name>
<feature type="region of interest" description="Disordered" evidence="1">
    <location>
        <begin position="1"/>
        <end position="30"/>
    </location>
</feature>
<protein>
    <submittedName>
        <fullName evidence="3">Transmembrane protein, MmpS5_2</fullName>
    </submittedName>
</protein>
<evidence type="ECO:0000256" key="2">
    <source>
        <dbReference type="SAM" id="Phobius"/>
    </source>
</evidence>
<feature type="compositionally biased region" description="Pro residues" evidence="1">
    <location>
        <begin position="15"/>
        <end position="25"/>
    </location>
</feature>
<dbReference type="OrthoDB" id="3556183at2"/>
<gene>
    <name evidence="3" type="primary">mmpS5_2</name>
    <name evidence="3" type="ORF">BN2156_00306</name>
</gene>
<keyword evidence="2 3" id="KW-0812">Transmembrane</keyword>
<proteinExistence type="predicted"/>
<keyword evidence="2" id="KW-0472">Membrane</keyword>
<dbReference type="Gene3D" id="2.60.40.2880">
    <property type="entry name" value="MmpS1-5, C-terminal soluble domain"/>
    <property type="match status" value="1"/>
</dbReference>
<dbReference type="RefSeq" id="WP_090509487.1">
    <property type="nucleotide sequence ID" value="NZ_CWKH01000001.1"/>
</dbReference>
<feature type="compositionally biased region" description="Polar residues" evidence="1">
    <location>
        <begin position="1"/>
        <end position="10"/>
    </location>
</feature>
<keyword evidence="4" id="KW-1185">Reference proteome</keyword>
<evidence type="ECO:0000313" key="3">
    <source>
        <dbReference type="EMBL" id="CRZ13472.1"/>
    </source>
</evidence>
<dbReference type="EMBL" id="CWKH01000001">
    <property type="protein sequence ID" value="CRZ13472.1"/>
    <property type="molecule type" value="Genomic_DNA"/>
</dbReference>
<feature type="transmembrane region" description="Helical" evidence="2">
    <location>
        <begin position="43"/>
        <end position="65"/>
    </location>
</feature>
<evidence type="ECO:0000313" key="4">
    <source>
        <dbReference type="Proteomes" id="UP000199147"/>
    </source>
</evidence>
<dbReference type="STRING" id="146018.BN2156_00306"/>
<dbReference type="InterPro" id="IPR038468">
    <property type="entry name" value="MmpS_C"/>
</dbReference>
<keyword evidence="2" id="KW-1133">Transmembrane helix</keyword>
<organism evidence="3 4">
    <name type="scientific">Mycolicibacterium neworleansense</name>
    <dbReference type="NCBI Taxonomy" id="146018"/>
    <lineage>
        <taxon>Bacteria</taxon>
        <taxon>Bacillati</taxon>
        <taxon>Actinomycetota</taxon>
        <taxon>Actinomycetes</taxon>
        <taxon>Mycobacteriales</taxon>
        <taxon>Mycobacteriaceae</taxon>
        <taxon>Mycolicibacterium</taxon>
    </lineage>
</organism>
<dbReference type="Proteomes" id="UP000199147">
    <property type="component" value="Unassembled WGS sequence"/>
</dbReference>
<accession>A0A0H5RIZ1</accession>
<evidence type="ECO:0000256" key="1">
    <source>
        <dbReference type="SAM" id="MobiDB-lite"/>
    </source>
</evidence>
<dbReference type="AlphaFoldDB" id="A0A0H5RIZ1"/>
<sequence>MSYPQSGNGWQQMPPNMPPQPPPYPSQQYPGYYAPPPTKKTKIWLWVPLAILAVVGLAVGGVFGFKYYELNRTVTYTYEVTGTGDTALVSYGHDGRGVTEATEVPLPWSKTFEGTRRSDFQLTANAPYGETVTCTVSIDGSVVVTKTEPSGPWAACTGQYYD</sequence>
<reference evidence="4" key="1">
    <citation type="submission" date="2015-07" db="EMBL/GenBank/DDBJ databases">
        <authorList>
            <person name="Urmite Genomes"/>
        </authorList>
    </citation>
    <scope>NUCLEOTIDE SEQUENCE [LARGE SCALE GENOMIC DNA]</scope>
    <source>
        <strain evidence="4">type strain: ATCC 49404</strain>
    </source>
</reference>